<reference evidence="3" key="1">
    <citation type="journal article" date="2020" name="J. Eukaryot. Microbiol.">
        <title>De novo Sequencing, Assembly and Annotation of the Transcriptome for the Free-Living Testate Amoeba Arcella intermedia.</title>
        <authorList>
            <person name="Ribeiro G.M."/>
            <person name="Porfirio-Sousa A.L."/>
            <person name="Maurer-Alcala X.X."/>
            <person name="Katz L.A."/>
            <person name="Lahr D.J.G."/>
        </authorList>
    </citation>
    <scope>NUCLEOTIDE SEQUENCE</scope>
</reference>
<proteinExistence type="inferred from homology"/>
<feature type="compositionally biased region" description="Basic and acidic residues" evidence="2">
    <location>
        <begin position="175"/>
        <end position="231"/>
    </location>
</feature>
<organism evidence="3">
    <name type="scientific">Arcella intermedia</name>
    <dbReference type="NCBI Taxonomy" id="1963864"/>
    <lineage>
        <taxon>Eukaryota</taxon>
        <taxon>Amoebozoa</taxon>
        <taxon>Tubulinea</taxon>
        <taxon>Elardia</taxon>
        <taxon>Arcellinida</taxon>
        <taxon>Sphaerothecina</taxon>
        <taxon>Arcellidae</taxon>
        <taxon>Arcella</taxon>
    </lineage>
</organism>
<feature type="region of interest" description="Disordered" evidence="2">
    <location>
        <begin position="175"/>
        <end position="260"/>
    </location>
</feature>
<dbReference type="CDD" id="cd16653">
    <property type="entry name" value="RING-like_Rtf2"/>
    <property type="match status" value="1"/>
</dbReference>
<dbReference type="InterPro" id="IPR006735">
    <property type="entry name" value="Rtf2"/>
</dbReference>
<dbReference type="AlphaFoldDB" id="A0A6B2L9Z0"/>
<dbReference type="GO" id="GO:0005634">
    <property type="term" value="C:nucleus"/>
    <property type="evidence" value="ECO:0007669"/>
    <property type="project" value="TreeGrafter"/>
</dbReference>
<protein>
    <submittedName>
        <fullName evidence="3">Uncharacterized protein</fullName>
    </submittedName>
</protein>
<evidence type="ECO:0000313" key="3">
    <source>
        <dbReference type="EMBL" id="NDV33862.1"/>
    </source>
</evidence>
<dbReference type="Pfam" id="PF04641">
    <property type="entry name" value="Rtf2"/>
    <property type="match status" value="1"/>
</dbReference>
<sequence>MVKTKKTQKKSDESLVKKARWLACALTNQPLQQRIVCDAFGNVFNKEAILKCLIEKTMPEGFNHIRSIKDVFDLHFTRNQKYDETQQIHVGMEGSLLDSPFECPLTGKPVNGQHAFSALRSCGHVFSDKGLQEILADSNCFVCQKHFRESDVVILNPPEDVLFELRVKFLEQMKEKKAERKKEKVKDTKTKEKANEKTKEKLEKDQQKGKEVDKEKVKNEANTEKAKEETKKRKIAPTDPNPSNPKKPKTTPQQPPNVRNVMAVSSSLNQISQSHDLKKQSSNAYKSIFSTAPSFAPQYLTGIVKGVIK</sequence>
<dbReference type="EMBL" id="GIBP01004893">
    <property type="protein sequence ID" value="NDV33862.1"/>
    <property type="molecule type" value="Transcribed_RNA"/>
</dbReference>
<accession>A0A6B2L9Z0</accession>
<evidence type="ECO:0000256" key="2">
    <source>
        <dbReference type="SAM" id="MobiDB-lite"/>
    </source>
</evidence>
<name>A0A6B2L9Z0_9EUKA</name>
<dbReference type="PANTHER" id="PTHR12775:SF0">
    <property type="entry name" value="REPLICATION TERMINATION FACTOR 2"/>
    <property type="match status" value="1"/>
</dbReference>
<dbReference type="GO" id="GO:0006274">
    <property type="term" value="P:DNA replication termination"/>
    <property type="evidence" value="ECO:0007669"/>
    <property type="project" value="TreeGrafter"/>
</dbReference>
<comment type="similarity">
    <text evidence="1">Belongs to the rtf2 family.</text>
</comment>
<dbReference type="InterPro" id="IPR027799">
    <property type="entry name" value="Rtf2_RING-finger"/>
</dbReference>
<evidence type="ECO:0000256" key="1">
    <source>
        <dbReference type="ARBA" id="ARBA00009885"/>
    </source>
</evidence>
<dbReference type="PANTHER" id="PTHR12775">
    <property type="entry name" value="PROTEIN C20ORF43 HOMOLOG"/>
    <property type="match status" value="1"/>
</dbReference>